<dbReference type="Gene3D" id="2.60.40.10">
    <property type="entry name" value="Immunoglobulins"/>
    <property type="match status" value="1"/>
</dbReference>
<feature type="chain" id="PRO_5003232288" evidence="1">
    <location>
        <begin position="23"/>
        <end position="122"/>
    </location>
</feature>
<reference evidence="3" key="2">
    <citation type="submission" date="2011-01" db="EMBL/GenBank/DDBJ databases">
        <title>The complete genome of Deinococcus maricopensis DSM 21211.</title>
        <authorList>
            <consortium name="US DOE Joint Genome Institute (JGI-PGF)"/>
            <person name="Lucas S."/>
            <person name="Copeland A."/>
            <person name="Lapidus A."/>
            <person name="Goodwin L."/>
            <person name="Pitluck S."/>
            <person name="Kyrpides N."/>
            <person name="Mavromatis K."/>
            <person name="Pagani I."/>
            <person name="Ivanova N."/>
            <person name="Ovchinnikova G."/>
            <person name="Zeytun A."/>
            <person name="Detter J.C."/>
            <person name="Han C."/>
            <person name="Land M."/>
            <person name="Hauser L."/>
            <person name="Markowitz V."/>
            <person name="Cheng J.-F."/>
            <person name="Hugenholtz P."/>
            <person name="Woyke T."/>
            <person name="Wu D."/>
            <person name="Pukall R."/>
            <person name="Gehrich-Schroeter G."/>
            <person name="Brambilla E."/>
            <person name="Klenk H.-P."/>
            <person name="Eisen J.A."/>
        </authorList>
    </citation>
    <scope>NUCLEOTIDE SEQUENCE [LARGE SCALE GENOMIC DNA]</scope>
    <source>
        <strain evidence="3">DSM 21211 / LMG 22137 / NRRL B-23946 / LB-34</strain>
    </source>
</reference>
<organism evidence="2 3">
    <name type="scientific">Deinococcus maricopensis (strain DSM 21211 / LMG 22137 / NRRL B-23946 / LB-34)</name>
    <dbReference type="NCBI Taxonomy" id="709986"/>
    <lineage>
        <taxon>Bacteria</taxon>
        <taxon>Thermotogati</taxon>
        <taxon>Deinococcota</taxon>
        <taxon>Deinococci</taxon>
        <taxon>Deinococcales</taxon>
        <taxon>Deinococcaceae</taxon>
        <taxon>Deinococcus</taxon>
    </lineage>
</organism>
<proteinExistence type="predicted"/>
<dbReference type="Proteomes" id="UP000008635">
    <property type="component" value="Chromosome"/>
</dbReference>
<keyword evidence="1" id="KW-0732">Signal</keyword>
<keyword evidence="3" id="KW-1185">Reference proteome</keyword>
<sequence precursor="true">MKVLLVSGILLAGALASCAPRANTVVGVTVTPMVVKVSEGAQRGQTVTVQGRYLGGPSTGRILLGATESGADGYVVPASDIVSWTDTEIQFRVPANAVPGAGWLFVRVNNMLSTGLPFSVRQ</sequence>
<dbReference type="InterPro" id="IPR013783">
    <property type="entry name" value="Ig-like_fold"/>
</dbReference>
<dbReference type="InterPro" id="IPR014756">
    <property type="entry name" value="Ig_E-set"/>
</dbReference>
<dbReference type="SUPFAM" id="SSF81296">
    <property type="entry name" value="E set domains"/>
    <property type="match status" value="1"/>
</dbReference>
<accession>E8U8T8</accession>
<dbReference type="eggNOG" id="ENOG502ZMSD">
    <property type="taxonomic scope" value="Bacteria"/>
</dbReference>
<evidence type="ECO:0000313" key="3">
    <source>
        <dbReference type="Proteomes" id="UP000008635"/>
    </source>
</evidence>
<name>E8U8T8_DEIML</name>
<feature type="signal peptide" evidence="1">
    <location>
        <begin position="1"/>
        <end position="22"/>
    </location>
</feature>
<dbReference type="KEGG" id="dmr:Deima_1829"/>
<evidence type="ECO:0000256" key="1">
    <source>
        <dbReference type="SAM" id="SignalP"/>
    </source>
</evidence>
<dbReference type="HOGENOM" id="CLU_142750_0_0_0"/>
<reference evidence="2 3" key="1">
    <citation type="journal article" date="2011" name="Stand. Genomic Sci.">
        <title>Complete genome sequence of Deinococcus maricopensis type strain (LB-34).</title>
        <authorList>
            <person name="Pukall R."/>
            <person name="Zeytun A."/>
            <person name="Lucas S."/>
            <person name="Lapidus A."/>
            <person name="Hammon N."/>
            <person name="Deshpande S."/>
            <person name="Nolan M."/>
            <person name="Cheng J.F."/>
            <person name="Pitluck S."/>
            <person name="Liolios K."/>
            <person name="Pagani I."/>
            <person name="Mikhailova N."/>
            <person name="Ivanova N."/>
            <person name="Mavromatis K."/>
            <person name="Pati A."/>
            <person name="Tapia R."/>
            <person name="Han C."/>
            <person name="Goodwin L."/>
            <person name="Chen A."/>
            <person name="Palaniappan K."/>
            <person name="Land M."/>
            <person name="Hauser L."/>
            <person name="Chang Y.J."/>
            <person name="Jeffries C.D."/>
            <person name="Brambilla E.M."/>
            <person name="Rohde M."/>
            <person name="Goker M."/>
            <person name="Detter J.C."/>
            <person name="Woyke T."/>
            <person name="Bristow J."/>
            <person name="Eisen J.A."/>
            <person name="Markowitz V."/>
            <person name="Hugenholtz P."/>
            <person name="Kyrpides N.C."/>
            <person name="Klenk H.P."/>
        </authorList>
    </citation>
    <scope>NUCLEOTIDE SEQUENCE [LARGE SCALE GENOMIC DNA]</scope>
    <source>
        <strain evidence="3">DSM 21211 / LMG 22137 / NRRL B-23946 / LB-34</strain>
    </source>
</reference>
<keyword evidence="2" id="KW-0675">Receptor</keyword>
<dbReference type="RefSeq" id="WP_013556982.1">
    <property type="nucleotide sequence ID" value="NC_014958.1"/>
</dbReference>
<evidence type="ECO:0000313" key="2">
    <source>
        <dbReference type="EMBL" id="ADV67477.1"/>
    </source>
</evidence>
<protein>
    <submittedName>
        <fullName evidence="2">Cell surface receptor IPT/TIG domain protein</fullName>
    </submittedName>
</protein>
<dbReference type="STRING" id="709986.Deima_1829"/>
<gene>
    <name evidence="2" type="ordered locus">Deima_1829</name>
</gene>
<dbReference type="EMBL" id="CP002454">
    <property type="protein sequence ID" value="ADV67477.1"/>
    <property type="molecule type" value="Genomic_DNA"/>
</dbReference>
<dbReference type="PROSITE" id="PS51257">
    <property type="entry name" value="PROKAR_LIPOPROTEIN"/>
    <property type="match status" value="1"/>
</dbReference>
<dbReference type="AlphaFoldDB" id="E8U8T8"/>
<dbReference type="OrthoDB" id="72958at2"/>